<organism evidence="6">
    <name type="scientific">Hymenolepis diminuta</name>
    <name type="common">Rat tapeworm</name>
    <dbReference type="NCBI Taxonomy" id="6216"/>
    <lineage>
        <taxon>Eukaryota</taxon>
        <taxon>Metazoa</taxon>
        <taxon>Spiralia</taxon>
        <taxon>Lophotrochozoa</taxon>
        <taxon>Platyhelminthes</taxon>
        <taxon>Cestoda</taxon>
        <taxon>Eucestoda</taxon>
        <taxon>Cyclophyllidea</taxon>
        <taxon>Hymenolepididae</taxon>
        <taxon>Hymenolepis</taxon>
    </lineage>
</organism>
<protein>
    <submittedName>
        <fullName evidence="6">STI1 domain-containing protein</fullName>
    </submittedName>
</protein>
<reference evidence="6" key="1">
    <citation type="submission" date="2017-02" db="UniProtKB">
        <authorList>
            <consortium name="WormBaseParasite"/>
        </authorList>
    </citation>
    <scope>IDENTIFICATION</scope>
</reference>
<accession>A0A0R3SX16</accession>
<evidence type="ECO:0000256" key="1">
    <source>
        <dbReference type="SAM" id="MobiDB-lite"/>
    </source>
</evidence>
<evidence type="ECO:0000313" key="3">
    <source>
        <dbReference type="EMBL" id="VUZ50547.1"/>
    </source>
</evidence>
<evidence type="ECO:0000313" key="4">
    <source>
        <dbReference type="Proteomes" id="UP000274504"/>
    </source>
</evidence>
<dbReference type="AlphaFoldDB" id="A0A0R3SX16"/>
<feature type="region of interest" description="Disordered" evidence="1">
    <location>
        <begin position="1"/>
        <end position="20"/>
    </location>
</feature>
<dbReference type="EMBL" id="UYSG01011592">
    <property type="protein sequence ID" value="VDL62982.1"/>
    <property type="molecule type" value="Genomic_DNA"/>
</dbReference>
<feature type="compositionally biased region" description="Low complexity" evidence="1">
    <location>
        <begin position="80"/>
        <end position="98"/>
    </location>
</feature>
<keyword evidence="5" id="KW-1185">Reference proteome</keyword>
<dbReference type="WBParaSite" id="HDID_0001025901-mRNA-1">
    <property type="protein sequence ID" value="HDID_0001025901-mRNA-1"/>
    <property type="gene ID" value="HDID_0001025901"/>
</dbReference>
<feature type="region of interest" description="Disordered" evidence="1">
    <location>
        <begin position="73"/>
        <end position="119"/>
    </location>
</feature>
<dbReference type="EMBL" id="CABIJS010000377">
    <property type="protein sequence ID" value="VUZ50547.1"/>
    <property type="molecule type" value="Genomic_DNA"/>
</dbReference>
<reference evidence="3 5" key="3">
    <citation type="submission" date="2019-07" db="EMBL/GenBank/DDBJ databases">
        <authorList>
            <person name="Jastrzebski P J."/>
            <person name="Paukszto L."/>
            <person name="Jastrzebski P J."/>
        </authorList>
    </citation>
    <scope>NUCLEOTIDE SEQUENCE [LARGE SCALE GENOMIC DNA]</scope>
    <source>
        <strain evidence="3 5">WMS-il1</strain>
    </source>
</reference>
<evidence type="ECO:0000313" key="5">
    <source>
        <dbReference type="Proteomes" id="UP000321570"/>
    </source>
</evidence>
<sequence length="119" mass="13203">MAQEKPENSHNVDHTDHDDEYVVPHMHIGCLVNSMAYMDVLRNPAILLQGFQSLPASSQKSVLDFCNGRLKEIENKNKMQPPSQENPSPSSEATSSSFEVEDQPTNGDSTDEGNKQSDE</sequence>
<name>A0A0R3SX16_HYMDI</name>
<dbReference type="OrthoDB" id="6239263at2759"/>
<gene>
    <name evidence="2" type="ORF">HDID_LOCUS10257</name>
    <name evidence="3" type="ORF">WMSIL1_LOCUS9396</name>
</gene>
<dbReference type="Proteomes" id="UP000274504">
    <property type="component" value="Unassembled WGS sequence"/>
</dbReference>
<dbReference type="Proteomes" id="UP000321570">
    <property type="component" value="Unassembled WGS sequence"/>
</dbReference>
<reference evidence="2 4" key="2">
    <citation type="submission" date="2018-11" db="EMBL/GenBank/DDBJ databases">
        <authorList>
            <consortium name="Pathogen Informatics"/>
        </authorList>
    </citation>
    <scope>NUCLEOTIDE SEQUENCE [LARGE SCALE GENOMIC DNA]</scope>
</reference>
<evidence type="ECO:0000313" key="6">
    <source>
        <dbReference type="WBParaSite" id="HDID_0001025901-mRNA-1"/>
    </source>
</evidence>
<evidence type="ECO:0000313" key="2">
    <source>
        <dbReference type="EMBL" id="VDL62982.1"/>
    </source>
</evidence>
<proteinExistence type="predicted"/>